<proteinExistence type="predicted"/>
<dbReference type="PANTHER" id="PTHR31446:SF29">
    <property type="entry name" value="ACID PHOSPHATASE_VANADIUM-DEPENDENT HALOPEROXIDASE-RELATED PROTEIN"/>
    <property type="match status" value="1"/>
</dbReference>
<dbReference type="EMBL" id="BNCP01000023">
    <property type="protein sequence ID" value="GIL82201.1"/>
    <property type="molecule type" value="Genomic_DNA"/>
</dbReference>
<feature type="transmembrane region" description="Helical" evidence="1">
    <location>
        <begin position="157"/>
        <end position="178"/>
    </location>
</feature>
<evidence type="ECO:0000313" key="3">
    <source>
        <dbReference type="EMBL" id="GIM02299.1"/>
    </source>
</evidence>
<dbReference type="Proteomes" id="UP000747110">
    <property type="component" value="Unassembled WGS sequence"/>
</dbReference>
<dbReference type="InterPro" id="IPR003832">
    <property type="entry name" value="DUF212"/>
</dbReference>
<protein>
    <submittedName>
        <fullName evidence="2">Uncharacterized protein</fullName>
    </submittedName>
</protein>
<dbReference type="Proteomes" id="UP000722791">
    <property type="component" value="Unassembled WGS sequence"/>
</dbReference>
<feature type="transmembrane region" description="Helical" evidence="1">
    <location>
        <begin position="29"/>
        <end position="49"/>
    </location>
</feature>
<feature type="transmembrane region" description="Helical" evidence="1">
    <location>
        <begin position="69"/>
        <end position="92"/>
    </location>
</feature>
<comment type="caution">
    <text evidence="2">The sequence shown here is derived from an EMBL/GenBank/DDBJ whole genome shotgun (WGS) entry which is preliminary data.</text>
</comment>
<sequence>MALVPHVAVRRLLEFKLDSSKAESTQHNWIVGLFLNGALISAMVAFFIAQLSKVFTHYYHEQAWDWTRLISSGGMPSSHTALIVALTTAIAIENGTNSSLFAMCLVIALIVMYDATGVRLHAGRQATVLNIIIAEMPPDHPVQDSGRLRDSLGHTPIQVIVGALLGVVVGLVLEPIFLHATGSRTLGSDGGLAAVAGTAAVAGLRPQAGDGGAEGPLLAPLRLF</sequence>
<reference evidence="2" key="1">
    <citation type="journal article" date="2021" name="Proc. Natl. Acad. Sci. U.S.A.">
        <title>Three genomes in the algal genus Volvox reveal the fate of a haploid sex-determining region after a transition to homothallism.</title>
        <authorList>
            <person name="Yamamoto K."/>
            <person name="Hamaji T."/>
            <person name="Kawai-Toyooka H."/>
            <person name="Matsuzaki R."/>
            <person name="Takahashi F."/>
            <person name="Nishimura Y."/>
            <person name="Kawachi M."/>
            <person name="Noguchi H."/>
            <person name="Minakuchi Y."/>
            <person name="Umen J.G."/>
            <person name="Toyoda A."/>
            <person name="Nozaki H."/>
        </authorList>
    </citation>
    <scope>NUCLEOTIDE SEQUENCE</scope>
    <source>
        <strain evidence="3">NIES-3785</strain>
        <strain evidence="2">NIES-3786</strain>
    </source>
</reference>
<evidence type="ECO:0000256" key="1">
    <source>
        <dbReference type="SAM" id="Phobius"/>
    </source>
</evidence>
<dbReference type="AlphaFoldDB" id="A0A8J4CJF7"/>
<dbReference type="Pfam" id="PF02681">
    <property type="entry name" value="DUF212"/>
    <property type="match status" value="1"/>
</dbReference>
<keyword evidence="1" id="KW-1133">Transmembrane helix</keyword>
<dbReference type="PANTHER" id="PTHR31446">
    <property type="entry name" value="ACID PHOSPHATASE/VANADIUM-DEPENDENT HALOPEROXIDASE-RELATED PROTEIN"/>
    <property type="match status" value="1"/>
</dbReference>
<keyword evidence="1" id="KW-0812">Transmembrane</keyword>
<keyword evidence="1" id="KW-0472">Membrane</keyword>
<organism evidence="2 4">
    <name type="scientific">Volvox reticuliferus</name>
    <dbReference type="NCBI Taxonomy" id="1737510"/>
    <lineage>
        <taxon>Eukaryota</taxon>
        <taxon>Viridiplantae</taxon>
        <taxon>Chlorophyta</taxon>
        <taxon>core chlorophytes</taxon>
        <taxon>Chlorophyceae</taxon>
        <taxon>CS clade</taxon>
        <taxon>Chlamydomonadales</taxon>
        <taxon>Volvocaceae</taxon>
        <taxon>Volvox</taxon>
    </lineage>
</organism>
<dbReference type="OrthoDB" id="1716650at2759"/>
<accession>A0A8J4CJF7</accession>
<feature type="transmembrane region" description="Helical" evidence="1">
    <location>
        <begin position="98"/>
        <end position="115"/>
    </location>
</feature>
<dbReference type="EMBL" id="BNCQ01000011">
    <property type="protein sequence ID" value="GIM02299.1"/>
    <property type="molecule type" value="Genomic_DNA"/>
</dbReference>
<gene>
    <name evidence="2" type="ORF">Vretifemale_11127</name>
    <name evidence="3" type="ORF">Vretimale_7146</name>
</gene>
<name>A0A8J4CJF7_9CHLO</name>
<evidence type="ECO:0000313" key="4">
    <source>
        <dbReference type="Proteomes" id="UP000747110"/>
    </source>
</evidence>
<keyword evidence="4" id="KW-1185">Reference proteome</keyword>
<evidence type="ECO:0000313" key="2">
    <source>
        <dbReference type="EMBL" id="GIL82201.1"/>
    </source>
</evidence>